<dbReference type="InterPro" id="IPR027417">
    <property type="entry name" value="P-loop_NTPase"/>
</dbReference>
<reference evidence="2" key="1">
    <citation type="submission" date="2021-01" db="EMBL/GenBank/DDBJ databases">
        <title>Whole genome shotgun sequence of Actinoplanes cyaneus NBRC 14990.</title>
        <authorList>
            <person name="Komaki H."/>
            <person name="Tamura T."/>
        </authorList>
    </citation>
    <scope>NUCLEOTIDE SEQUENCE</scope>
    <source>
        <strain evidence="2">NBRC 14990</strain>
    </source>
</reference>
<dbReference type="SUPFAM" id="SSF52540">
    <property type="entry name" value="P-loop containing nucleoside triphosphate hydrolases"/>
    <property type="match status" value="1"/>
</dbReference>
<accession>A0A919IEP4</accession>
<dbReference type="InterPro" id="IPR057574">
    <property type="entry name" value="nSTAND_NTPase5_dom"/>
</dbReference>
<organism evidence="2 3">
    <name type="scientific">Actinoplanes cyaneus</name>
    <dbReference type="NCBI Taxonomy" id="52696"/>
    <lineage>
        <taxon>Bacteria</taxon>
        <taxon>Bacillati</taxon>
        <taxon>Actinomycetota</taxon>
        <taxon>Actinomycetes</taxon>
        <taxon>Micromonosporales</taxon>
        <taxon>Micromonosporaceae</taxon>
        <taxon>Actinoplanes</taxon>
    </lineage>
</organism>
<dbReference type="Pfam" id="PF25199">
    <property type="entry name" value="nSTAND_NTPase5"/>
    <property type="match status" value="1"/>
</dbReference>
<keyword evidence="3" id="KW-1185">Reference proteome</keyword>
<dbReference type="RefSeq" id="WP_203739271.1">
    <property type="nucleotide sequence ID" value="NZ_BAAAUC010000117.1"/>
</dbReference>
<proteinExistence type="predicted"/>
<feature type="domain" description="Novel STAND NTPase 5" evidence="1">
    <location>
        <begin position="31"/>
        <end position="130"/>
    </location>
</feature>
<name>A0A919IEP4_9ACTN</name>
<sequence length="444" mass="48533">MTGPSPGSRLEQRIRLHRQRSFAGRADHLATLRAALERPGEDSEVFYLCGPGGIGKSTLLRRVAYEAEDAGRSVLRLRPGDADAGIVTGGSERAVILLDDVDHVERRERWLRGFLLSADAPGAMFVVASRRPPSPGWRADPGWAAVLRVIALEPFTDTESDELLAALGIPHECRADVRSAARGNPLALRLAADAVTAGAGLSAEDLRREVAVAAFDELIGEIPSGAHRRALQAAALAPMTTEDLLRAVVAEEESAQLFAWLRDQPFMAVRTHGLSPGDTVRMVVRTELRWRDPQAYEALCLDVKEALADREPSAERAAVTTWTRADFDDAVRQALRTWHRADLLADSRLAGSRMVRQRGGEAVAALRHILRAALAVLGTDVRRSKHRRAVEATYLTGALTQEAAAERLGLPFSTYRRHLARGTEELCAILWRAETQGLAFLDEP</sequence>
<dbReference type="EMBL" id="BOMH01000013">
    <property type="protein sequence ID" value="GID63841.1"/>
    <property type="molecule type" value="Genomic_DNA"/>
</dbReference>
<gene>
    <name evidence="2" type="ORF">Acy02nite_17220</name>
</gene>
<dbReference type="Gene3D" id="3.40.50.300">
    <property type="entry name" value="P-loop containing nucleotide triphosphate hydrolases"/>
    <property type="match status" value="1"/>
</dbReference>
<comment type="caution">
    <text evidence="2">The sequence shown here is derived from an EMBL/GenBank/DDBJ whole genome shotgun (WGS) entry which is preliminary data.</text>
</comment>
<protein>
    <recommendedName>
        <fullName evidence="1">Novel STAND NTPase 5 domain-containing protein</fullName>
    </recommendedName>
</protein>
<evidence type="ECO:0000259" key="1">
    <source>
        <dbReference type="Pfam" id="PF25199"/>
    </source>
</evidence>
<dbReference type="AlphaFoldDB" id="A0A919IEP4"/>
<evidence type="ECO:0000313" key="2">
    <source>
        <dbReference type="EMBL" id="GID63841.1"/>
    </source>
</evidence>
<dbReference type="Proteomes" id="UP000619479">
    <property type="component" value="Unassembled WGS sequence"/>
</dbReference>
<evidence type="ECO:0000313" key="3">
    <source>
        <dbReference type="Proteomes" id="UP000619479"/>
    </source>
</evidence>